<gene>
    <name evidence="3" type="ORF">P7D36_01980</name>
    <name evidence="2" type="ORF">P7D39_01290</name>
</gene>
<sequence>MGTFGLTKQVDAVGATPPVIAYDPDTYENITPARDNGSIKGGKIEQLTGTNELPKLTVTYKNDGSNDPWKGGTIDFHWESHIKLTSNLLNPIDLADMMGQGFVFVAIINLPKQVTSAEVLRAVDWDTASLHVNEAKIKLSKGALMSAGNHTLRFGLGAWDNTESNMLSTLIGIITKPGFVQDNIPLKFDITIDVAKMTANGDRFDTSPGKILTTGKLQPAISKKVDFSVDFYDSNNVVQDSHQIWPVWYAGGRFYPKLTNGKLNPAAYAKTSSTTINSWNSYISPWDTTSKYNSINDSTEYVDGNNKNLPGTTNNRTLTMNLSEGSFTQLPVNRFDRVVNYFTGKNETAGSTLTHTPIKTSGLNQQTPIVYSGNDSGGTALSPVTMNVLEKYVVDGTITPTKLNNSDSQWGKPLPSKSYPVEAAWKANALTTGSIHYRLYKKATQQLVGTYEDRLFQSITANNGSTNTAVTTLPVLPSGQYYFDIKLVDDVLSKAYPELAYKWQSEQTGVTSLKEITVANFPNISQTSNLKNLSRTPETGEPLTALAGDSIQETSTFTLDKIGDSLADMKVNVALPGNVTYEKGSLTLNGTVIPDESLQTGISIPAQFLAKVGDKLTVTYKYKINVIDTSVNDVQLPTKPDMLSGNIVLTDNTKLPIAKVSTTAHLINIPKQELSLIDVPDDFTFGNNLPVPTQAMSYKAKGDFSFDVKDTRLPSTDAAWQLTGRLSTTFKTTAGKELNGASVYFNHGGEKLPITETNALIYQNDGTKKGDIPVDFPDSDGLLLEVNSSTYTQADQTYQGVITWELSTGPVK</sequence>
<evidence type="ECO:0000313" key="4">
    <source>
        <dbReference type="Proteomes" id="UP001245561"/>
    </source>
</evidence>
<dbReference type="AlphaFoldDB" id="A0AAW8TDJ4"/>
<accession>A0AAW8TDJ4</accession>
<organism evidence="3 4">
    <name type="scientific">Enterococcus dongliensis</name>
    <dbReference type="NCBI Taxonomy" id="2559925"/>
    <lineage>
        <taxon>Bacteria</taxon>
        <taxon>Bacillati</taxon>
        <taxon>Bacillota</taxon>
        <taxon>Bacilli</taxon>
        <taxon>Lactobacillales</taxon>
        <taxon>Enterococcaceae</taxon>
        <taxon>Enterococcus</taxon>
    </lineage>
</organism>
<dbReference type="RefSeq" id="WP_137603267.1">
    <property type="nucleotide sequence ID" value="NZ_JARPYR010000002.1"/>
</dbReference>
<protein>
    <submittedName>
        <fullName evidence="3">WxL domain-containing protein</fullName>
    </submittedName>
</protein>
<proteinExistence type="predicted"/>
<dbReference type="Proteomes" id="UP001245561">
    <property type="component" value="Unassembled WGS sequence"/>
</dbReference>
<reference evidence="3 5" key="1">
    <citation type="submission" date="2023-03" db="EMBL/GenBank/DDBJ databases">
        <authorList>
            <person name="Shen W."/>
            <person name="Cai J."/>
        </authorList>
    </citation>
    <scope>NUCLEOTIDE SEQUENCE</scope>
    <source>
        <strain evidence="3">P55-2</strain>
        <strain evidence="2 5">P72-2</strain>
    </source>
</reference>
<dbReference type="InterPro" id="IPR027994">
    <property type="entry name" value="WxL_dom"/>
</dbReference>
<comment type="caution">
    <text evidence="3">The sequence shown here is derived from an EMBL/GenBank/DDBJ whole genome shotgun (WGS) entry which is preliminary data.</text>
</comment>
<name>A0AAW8TDJ4_9ENTE</name>
<evidence type="ECO:0000259" key="1">
    <source>
        <dbReference type="Pfam" id="PF13731"/>
    </source>
</evidence>
<keyword evidence="5" id="KW-1185">Reference proteome</keyword>
<dbReference type="EMBL" id="JARPYR010000002">
    <property type="protein sequence ID" value="MDT2595669.1"/>
    <property type="molecule type" value="Genomic_DNA"/>
</dbReference>
<dbReference type="EMBL" id="JARPYT010000002">
    <property type="protein sequence ID" value="MDT2636281.1"/>
    <property type="molecule type" value="Genomic_DNA"/>
</dbReference>
<dbReference type="Pfam" id="PF13731">
    <property type="entry name" value="WxL"/>
    <property type="match status" value="1"/>
</dbReference>
<evidence type="ECO:0000313" key="5">
    <source>
        <dbReference type="Proteomes" id="UP001256547"/>
    </source>
</evidence>
<evidence type="ECO:0000313" key="3">
    <source>
        <dbReference type="EMBL" id="MDT2636281.1"/>
    </source>
</evidence>
<evidence type="ECO:0000313" key="2">
    <source>
        <dbReference type="EMBL" id="MDT2595669.1"/>
    </source>
</evidence>
<feature type="domain" description="WxL" evidence="1">
    <location>
        <begin position="673"/>
        <end position="810"/>
    </location>
</feature>
<dbReference type="Proteomes" id="UP001256547">
    <property type="component" value="Unassembled WGS sequence"/>
</dbReference>